<evidence type="ECO:0000313" key="1">
    <source>
        <dbReference type="EMBL" id="RVD80501.1"/>
    </source>
</evidence>
<dbReference type="AlphaFoldDB" id="A0A436ZNL8"/>
<gene>
    <name evidence="1" type="ORF">DFL_008398</name>
</gene>
<organism evidence="1 2">
    <name type="scientific">Arthrobotrys flagrans</name>
    <name type="common">Nematode-trapping fungus</name>
    <name type="synonym">Trichothecium flagrans</name>
    <dbReference type="NCBI Taxonomy" id="97331"/>
    <lineage>
        <taxon>Eukaryota</taxon>
        <taxon>Fungi</taxon>
        <taxon>Dikarya</taxon>
        <taxon>Ascomycota</taxon>
        <taxon>Pezizomycotina</taxon>
        <taxon>Orbiliomycetes</taxon>
        <taxon>Orbiliales</taxon>
        <taxon>Orbiliaceae</taxon>
        <taxon>Arthrobotrys</taxon>
    </lineage>
</organism>
<dbReference type="Proteomes" id="UP000283090">
    <property type="component" value="Unassembled WGS sequence"/>
</dbReference>
<protein>
    <submittedName>
        <fullName evidence="1">Uncharacterized protein</fullName>
    </submittedName>
</protein>
<comment type="caution">
    <text evidence="1">The sequence shown here is derived from an EMBL/GenBank/DDBJ whole genome shotgun (WGS) entry which is preliminary data.</text>
</comment>
<dbReference type="GeneID" id="93590709"/>
<proteinExistence type="predicted"/>
<dbReference type="EMBL" id="SAEB01000012">
    <property type="protein sequence ID" value="RVD80501.1"/>
    <property type="molecule type" value="Genomic_DNA"/>
</dbReference>
<keyword evidence="2" id="KW-1185">Reference proteome</keyword>
<evidence type="ECO:0000313" key="2">
    <source>
        <dbReference type="Proteomes" id="UP000283090"/>
    </source>
</evidence>
<sequence>MNPLRTNLAESCRDRLLLSKWVSRLYIYNTHRQRVEIRHFNIAPLSSALVQIVCREAEFWPGWIALLDVEGALENRPSQTIVYISI</sequence>
<dbReference type="VEuPathDB" id="FungiDB:DFL_008398"/>
<reference evidence="1 2" key="1">
    <citation type="submission" date="2019-01" db="EMBL/GenBank/DDBJ databases">
        <title>Intercellular communication is required for trap formation in the nematode-trapping fungus Duddingtonia flagrans.</title>
        <authorList>
            <person name="Youssar L."/>
            <person name="Wernet V."/>
            <person name="Hensel N."/>
            <person name="Hildebrandt H.-G."/>
            <person name="Fischer R."/>
        </authorList>
    </citation>
    <scope>NUCLEOTIDE SEQUENCE [LARGE SCALE GENOMIC DNA]</scope>
    <source>
        <strain evidence="1 2">CBS H-5679</strain>
    </source>
</reference>
<accession>A0A436ZNL8</accession>
<dbReference type="RefSeq" id="XP_067486045.1">
    <property type="nucleotide sequence ID" value="XM_067638123.1"/>
</dbReference>
<name>A0A436ZNL8_ARTFL</name>